<dbReference type="STRING" id="1332188.L336_0846"/>
<evidence type="ECO:0000259" key="3">
    <source>
        <dbReference type="Pfam" id="PF11611"/>
    </source>
</evidence>
<evidence type="ECO:0000256" key="2">
    <source>
        <dbReference type="SAM" id="Phobius"/>
    </source>
</evidence>
<protein>
    <recommendedName>
        <fullName evidence="3">DUF4352 domain-containing protein</fullName>
    </recommendedName>
</protein>
<dbReference type="InterPro" id="IPR029051">
    <property type="entry name" value="DUF4352"/>
</dbReference>
<reference evidence="4 5" key="1">
    <citation type="journal article" date="2013" name="Nat. Biotechnol.">
        <title>Genome sequences of rare, uncultured bacteria obtained by differential coverage binning of multiple metagenomes.</title>
        <authorList>
            <person name="Albertsen M."/>
            <person name="Hugenholtz P."/>
            <person name="Skarshewski A."/>
            <person name="Nielsen K.L."/>
            <person name="Tyson G.W."/>
            <person name="Nielsen P.H."/>
        </authorList>
    </citation>
    <scope>NUCLEOTIDE SEQUENCE [LARGE SCALE GENOMIC DNA]</scope>
    <source>
        <strain evidence="4">TM71</strain>
    </source>
</reference>
<dbReference type="KEGG" id="saal:L336_0846"/>
<evidence type="ECO:0000313" key="5">
    <source>
        <dbReference type="Proteomes" id="UP000013893"/>
    </source>
</evidence>
<evidence type="ECO:0000256" key="1">
    <source>
        <dbReference type="ARBA" id="ARBA00022729"/>
    </source>
</evidence>
<keyword evidence="2" id="KW-0472">Membrane</keyword>
<accession>R4PLN7</accession>
<dbReference type="Gene3D" id="2.60.40.1240">
    <property type="match status" value="1"/>
</dbReference>
<keyword evidence="5" id="KW-1185">Reference proteome</keyword>
<keyword evidence="1" id="KW-0732">Signal</keyword>
<feature type="transmembrane region" description="Helical" evidence="2">
    <location>
        <begin position="39"/>
        <end position="60"/>
    </location>
</feature>
<dbReference type="InterPro" id="IPR029050">
    <property type="entry name" value="Immunoprotect_excell_Ig-like"/>
</dbReference>
<organism evidence="4 5">
    <name type="scientific">Candidatus Saccharimonas aalborgensis</name>
    <dbReference type="NCBI Taxonomy" id="1332188"/>
    <lineage>
        <taxon>Bacteria</taxon>
        <taxon>Candidatus Saccharimonadota</taxon>
        <taxon>Candidatus Saccharimonadia</taxon>
        <taxon>Candidatus Saccharimonadales</taxon>
        <taxon>Candidatus Saccharimonadaceae</taxon>
        <taxon>Candidatus Saccharimonas</taxon>
    </lineage>
</organism>
<proteinExistence type="predicted"/>
<dbReference type="HOGENOM" id="CLU_1388054_0_0_0"/>
<gene>
    <name evidence="4" type="ORF">L336_0846</name>
</gene>
<dbReference type="Proteomes" id="UP000013893">
    <property type="component" value="Chromosome"/>
</dbReference>
<feature type="domain" description="DUF4352" evidence="3">
    <location>
        <begin position="93"/>
        <end position="196"/>
    </location>
</feature>
<dbReference type="EMBL" id="CP005957">
    <property type="protein sequence ID" value="AGL62548.1"/>
    <property type="molecule type" value="Genomic_DNA"/>
</dbReference>
<keyword evidence="2" id="KW-0812">Transmembrane</keyword>
<keyword evidence="2" id="KW-1133">Transmembrane helix</keyword>
<dbReference type="AlphaFoldDB" id="R4PLN7"/>
<name>R4PLN7_9BACT</name>
<evidence type="ECO:0000313" key="4">
    <source>
        <dbReference type="EMBL" id="AGL62548.1"/>
    </source>
</evidence>
<dbReference type="Pfam" id="PF11611">
    <property type="entry name" value="DUF4352"/>
    <property type="match status" value="1"/>
</dbReference>
<sequence>MRKLFHKKHTTPAEFIADEVGELKKEYGRFRRFTDENSLLMGTLVLGIAALVVINTLFWVEVTKQNESKLRAVAVSAATTHVTKTLDPTFNSAFEASVRDVTINSAEDPAFGVEEGKTMLIMSFTITNRTSTAKPFIPVNQLFVRTPEGEYSALHASMHVKNPIAAQDLAPGATATGQISFAVPKKADTLLLYVDTSWDNTTPLVIDVLH</sequence>
<dbReference type="RefSeq" id="WP_015641998.1">
    <property type="nucleotide sequence ID" value="NC_021219.1"/>
</dbReference>